<dbReference type="Proteomes" id="UP000762676">
    <property type="component" value="Unassembled WGS sequence"/>
</dbReference>
<gene>
    <name evidence="2" type="ORF">ElyMa_000099600</name>
</gene>
<proteinExistence type="predicted"/>
<feature type="compositionally biased region" description="Basic and acidic residues" evidence="1">
    <location>
        <begin position="1"/>
        <end position="38"/>
    </location>
</feature>
<evidence type="ECO:0000313" key="2">
    <source>
        <dbReference type="EMBL" id="GFR61276.1"/>
    </source>
</evidence>
<feature type="region of interest" description="Disordered" evidence="1">
    <location>
        <begin position="1"/>
        <end position="83"/>
    </location>
</feature>
<feature type="compositionally biased region" description="Basic and acidic residues" evidence="1">
    <location>
        <begin position="46"/>
        <end position="59"/>
    </location>
</feature>
<dbReference type="AlphaFoldDB" id="A0AAV4EKG8"/>
<sequence>MHQKQRQKEEQQKKQDKELQKQQDEEHQVQEDQQEPKRQKLQPQQARDETSKDRTRDLAENINMYNRPPSIPSSSSMLDDVAK</sequence>
<evidence type="ECO:0000256" key="1">
    <source>
        <dbReference type="SAM" id="MobiDB-lite"/>
    </source>
</evidence>
<feature type="non-terminal residue" evidence="2">
    <location>
        <position position="83"/>
    </location>
</feature>
<dbReference type="EMBL" id="BMAT01000178">
    <property type="protein sequence ID" value="GFR61276.1"/>
    <property type="molecule type" value="Genomic_DNA"/>
</dbReference>
<organism evidence="2 3">
    <name type="scientific">Elysia marginata</name>
    <dbReference type="NCBI Taxonomy" id="1093978"/>
    <lineage>
        <taxon>Eukaryota</taxon>
        <taxon>Metazoa</taxon>
        <taxon>Spiralia</taxon>
        <taxon>Lophotrochozoa</taxon>
        <taxon>Mollusca</taxon>
        <taxon>Gastropoda</taxon>
        <taxon>Heterobranchia</taxon>
        <taxon>Euthyneura</taxon>
        <taxon>Panpulmonata</taxon>
        <taxon>Sacoglossa</taxon>
        <taxon>Placobranchoidea</taxon>
        <taxon>Plakobranchidae</taxon>
        <taxon>Elysia</taxon>
    </lineage>
</organism>
<accession>A0AAV4EKG8</accession>
<keyword evidence="3" id="KW-1185">Reference proteome</keyword>
<comment type="caution">
    <text evidence="2">The sequence shown here is derived from an EMBL/GenBank/DDBJ whole genome shotgun (WGS) entry which is preliminary data.</text>
</comment>
<reference evidence="2 3" key="1">
    <citation type="journal article" date="2021" name="Elife">
        <title>Chloroplast acquisition without the gene transfer in kleptoplastic sea slugs, Plakobranchus ocellatus.</title>
        <authorList>
            <person name="Maeda T."/>
            <person name="Takahashi S."/>
            <person name="Yoshida T."/>
            <person name="Shimamura S."/>
            <person name="Takaki Y."/>
            <person name="Nagai Y."/>
            <person name="Toyoda A."/>
            <person name="Suzuki Y."/>
            <person name="Arimoto A."/>
            <person name="Ishii H."/>
            <person name="Satoh N."/>
            <person name="Nishiyama T."/>
            <person name="Hasebe M."/>
            <person name="Maruyama T."/>
            <person name="Minagawa J."/>
            <person name="Obokata J."/>
            <person name="Shigenobu S."/>
        </authorList>
    </citation>
    <scope>NUCLEOTIDE SEQUENCE [LARGE SCALE GENOMIC DNA]</scope>
</reference>
<protein>
    <submittedName>
        <fullName evidence="2">Uncharacterized protein</fullName>
    </submittedName>
</protein>
<evidence type="ECO:0000313" key="3">
    <source>
        <dbReference type="Proteomes" id="UP000762676"/>
    </source>
</evidence>
<name>A0AAV4EKG8_9GAST</name>